<keyword evidence="1" id="KW-0812">Transmembrane</keyword>
<dbReference type="AlphaFoldDB" id="A0AA43MCS4"/>
<proteinExistence type="predicted"/>
<keyword evidence="1" id="KW-0472">Membrane</keyword>
<keyword evidence="3" id="KW-1185">Reference proteome</keyword>
<feature type="transmembrane region" description="Helical" evidence="1">
    <location>
        <begin position="12"/>
        <end position="32"/>
    </location>
</feature>
<protein>
    <submittedName>
        <fullName evidence="2">Uncharacterized protein</fullName>
    </submittedName>
</protein>
<sequence>MWCTTEVSQKVYLESLLFWLAFVAGLICALGVKDDIRH</sequence>
<dbReference type="Proteomes" id="UP001161160">
    <property type="component" value="Unassembled WGS sequence"/>
</dbReference>
<evidence type="ECO:0000313" key="2">
    <source>
        <dbReference type="EMBL" id="MDH6504847.1"/>
    </source>
</evidence>
<accession>A0AA43MCS4</accession>
<reference evidence="2" key="1">
    <citation type="submission" date="2023-04" db="EMBL/GenBank/DDBJ databases">
        <title>Genome Encyclopedia of Bacteria and Archaea VI: Functional Genomics of Type Strains.</title>
        <authorList>
            <person name="Whitman W."/>
        </authorList>
    </citation>
    <scope>NUCLEOTIDE SEQUENCE</scope>
    <source>
        <strain evidence="2">Enz.4-51</strain>
    </source>
</reference>
<gene>
    <name evidence="2" type="ORF">M2127_002176</name>
</gene>
<evidence type="ECO:0000256" key="1">
    <source>
        <dbReference type="SAM" id="Phobius"/>
    </source>
</evidence>
<organism evidence="2 3">
    <name type="scientific">Polynucleobacter sphagniphilus</name>
    <dbReference type="NCBI Taxonomy" id="1743169"/>
    <lineage>
        <taxon>Bacteria</taxon>
        <taxon>Pseudomonadati</taxon>
        <taxon>Pseudomonadota</taxon>
        <taxon>Betaproteobacteria</taxon>
        <taxon>Burkholderiales</taxon>
        <taxon>Burkholderiaceae</taxon>
        <taxon>Polynucleobacter</taxon>
    </lineage>
</organism>
<keyword evidence="1" id="KW-1133">Transmembrane helix</keyword>
<evidence type="ECO:0000313" key="3">
    <source>
        <dbReference type="Proteomes" id="UP001161160"/>
    </source>
</evidence>
<dbReference type="EMBL" id="JARXYA010000016">
    <property type="protein sequence ID" value="MDH6504847.1"/>
    <property type="molecule type" value="Genomic_DNA"/>
</dbReference>
<name>A0AA43MCS4_9BURK</name>
<comment type="caution">
    <text evidence="2">The sequence shown here is derived from an EMBL/GenBank/DDBJ whole genome shotgun (WGS) entry which is preliminary data.</text>
</comment>